<sequence length="930" mass="102633">MAADMAQFVHKFRANGDVFQNGPSSKVIKRNRQPLSCLPCRQRKLKCSRQQPCDTCIKREDEASCSYAKPVQKGGSKPDASKSKAQDRLRQLEELVMQMVDSNQTQQPGAASVPTPVSNTSDTDGTPRDGVYTRGADSTKYVGSTHWSAILENIQDLKATLGGDSDSPKGPFLDEVDEAEIEGENLFGAQRAIPLQQILAQYLPSRLQIDRLLSVYFNAKYMVIPYIHTRQFQREYEKFWQDPLATSPHWMSVLFSICCMASKLASTGRHGGPVITDDGVANPVEQFTSASAQCLVLGGFKPRPYVIEALALYAQCKYLRSLDPSREVGLVFAILVRLAYRMAYHRDADNFPGISVFEGEMRRRVWAMTRQFDLMSSFQLGLPPNVTQDSWDTKPPRNLLDSDFDEPTKVLPPSRPENEPTQILYFIVKSRLMSNFAKICTHALSFKNSNQFEIAELDRDVRETFNGVPDTLRIRPLSQSFADPPYLIMVRLNCEFLYQKSLLVLHRKYMTQGFEFSTKACIDSATSIVRYFADIHKEFKVGGQLYLDRWMLGSFTMNDYLLAVMILCLAMSQWCKKNPAANIDDDEAARELLGMLRTNYRICAEEARFSVEARRVAEAVGAMLRQLHPREPLQPIAALETSPASNSDSQADFPAASHSNSEAMTMPSSTASSSGTNPPSTSATGPTDISFTPLSFSNRGLVPQASTITPTSPPQPLPPVSSTLDATMSNTLPTYPIPPHNNNNPTPNPFETFLDADFSVIDWTSLDLFLVNADRGFSADTDYAPPLNMPLSAYLNRQSSSTSSPSQPPSAPQQPSSTTSATHQAHPQTQIPQQPSEPNPNIGIPPPSVNADWSSAPMHFMGADLHGGQAVDVDVDATAAPRTQAQTQQQQQQNEQGEAGGQRANESTLAGLTTPAGGAQMWWGKVQVPN</sequence>
<evidence type="ECO:0000256" key="3">
    <source>
        <dbReference type="ARBA" id="ARBA00023015"/>
    </source>
</evidence>
<keyword evidence="6" id="KW-0539">Nucleus</keyword>
<organism evidence="9 10">
    <name type="scientific">Cyphellophora europaea (strain CBS 101466)</name>
    <name type="common">Phialophora europaea</name>
    <dbReference type="NCBI Taxonomy" id="1220924"/>
    <lineage>
        <taxon>Eukaryota</taxon>
        <taxon>Fungi</taxon>
        <taxon>Dikarya</taxon>
        <taxon>Ascomycota</taxon>
        <taxon>Pezizomycotina</taxon>
        <taxon>Eurotiomycetes</taxon>
        <taxon>Chaetothyriomycetidae</taxon>
        <taxon>Chaetothyriales</taxon>
        <taxon>Cyphellophoraceae</taxon>
        <taxon>Cyphellophora</taxon>
    </lineage>
</organism>
<evidence type="ECO:0000256" key="7">
    <source>
        <dbReference type="SAM" id="MobiDB-lite"/>
    </source>
</evidence>
<keyword evidence="5" id="KW-0804">Transcription</keyword>
<feature type="compositionally biased region" description="Polar residues" evidence="7">
    <location>
        <begin position="102"/>
        <end position="124"/>
    </location>
</feature>
<keyword evidence="3" id="KW-0805">Transcription regulation</keyword>
<dbReference type="InterPro" id="IPR036864">
    <property type="entry name" value="Zn2-C6_fun-type_DNA-bd_sf"/>
</dbReference>
<dbReference type="PROSITE" id="PS50048">
    <property type="entry name" value="ZN2_CY6_FUNGAL_2"/>
    <property type="match status" value="1"/>
</dbReference>
<dbReference type="STRING" id="1220924.W2RTC9"/>
<dbReference type="GO" id="GO:0006351">
    <property type="term" value="P:DNA-templated transcription"/>
    <property type="evidence" value="ECO:0007669"/>
    <property type="project" value="InterPro"/>
</dbReference>
<keyword evidence="4" id="KW-0238">DNA-binding</keyword>
<keyword evidence="2" id="KW-0479">Metal-binding</keyword>
<gene>
    <name evidence="9" type="ORF">HMPREF1541_05938</name>
</gene>
<evidence type="ECO:0000313" key="10">
    <source>
        <dbReference type="Proteomes" id="UP000030752"/>
    </source>
</evidence>
<dbReference type="AlphaFoldDB" id="W2RTC9"/>
<dbReference type="InterPro" id="IPR001138">
    <property type="entry name" value="Zn2Cys6_DnaBD"/>
</dbReference>
<feature type="region of interest" description="Disordered" evidence="7">
    <location>
        <begin position="880"/>
        <end position="930"/>
    </location>
</feature>
<dbReference type="VEuPathDB" id="FungiDB:HMPREF1541_05938"/>
<feature type="region of interest" description="Disordered" evidence="7">
    <location>
        <begin position="796"/>
        <end position="855"/>
    </location>
</feature>
<dbReference type="SMART" id="SM00066">
    <property type="entry name" value="GAL4"/>
    <property type="match status" value="1"/>
</dbReference>
<dbReference type="InterPro" id="IPR007219">
    <property type="entry name" value="XnlR_reg_dom"/>
</dbReference>
<evidence type="ECO:0000256" key="1">
    <source>
        <dbReference type="ARBA" id="ARBA00004123"/>
    </source>
</evidence>
<evidence type="ECO:0000256" key="5">
    <source>
        <dbReference type="ARBA" id="ARBA00023163"/>
    </source>
</evidence>
<proteinExistence type="predicted"/>
<feature type="region of interest" description="Disordered" evidence="7">
    <location>
        <begin position="640"/>
        <end position="727"/>
    </location>
</feature>
<dbReference type="GO" id="GO:0003677">
    <property type="term" value="F:DNA binding"/>
    <property type="evidence" value="ECO:0007669"/>
    <property type="project" value="UniProtKB-KW"/>
</dbReference>
<dbReference type="CDD" id="cd12148">
    <property type="entry name" value="fungal_TF_MHR"/>
    <property type="match status" value="1"/>
</dbReference>
<dbReference type="EMBL" id="KB822721">
    <property type="protein sequence ID" value="ETN39712.1"/>
    <property type="molecule type" value="Genomic_DNA"/>
</dbReference>
<dbReference type="Pfam" id="PF04082">
    <property type="entry name" value="Fungal_trans"/>
    <property type="match status" value="1"/>
</dbReference>
<name>W2RTC9_CYPE1</name>
<dbReference type="CDD" id="cd00067">
    <property type="entry name" value="GAL4"/>
    <property type="match status" value="1"/>
</dbReference>
<dbReference type="Pfam" id="PF00172">
    <property type="entry name" value="Zn_clus"/>
    <property type="match status" value="1"/>
</dbReference>
<dbReference type="RefSeq" id="XP_008718497.1">
    <property type="nucleotide sequence ID" value="XM_008720275.1"/>
</dbReference>
<dbReference type="GeneID" id="19973277"/>
<dbReference type="OrthoDB" id="5431381at2759"/>
<feature type="compositionally biased region" description="Polar residues" evidence="7">
    <location>
        <begin position="689"/>
        <end position="698"/>
    </location>
</feature>
<dbReference type="InParanoid" id="W2RTC9"/>
<feature type="region of interest" description="Disordered" evidence="7">
    <location>
        <begin position="67"/>
        <end position="87"/>
    </location>
</feature>
<comment type="subcellular location">
    <subcellularLocation>
        <location evidence="1">Nucleus</location>
    </subcellularLocation>
</comment>
<dbReference type="PROSITE" id="PS00463">
    <property type="entry name" value="ZN2_CY6_FUNGAL_1"/>
    <property type="match status" value="1"/>
</dbReference>
<dbReference type="SMART" id="SM00906">
    <property type="entry name" value="Fungal_trans"/>
    <property type="match status" value="1"/>
</dbReference>
<evidence type="ECO:0000256" key="6">
    <source>
        <dbReference type="ARBA" id="ARBA00023242"/>
    </source>
</evidence>
<evidence type="ECO:0000256" key="2">
    <source>
        <dbReference type="ARBA" id="ARBA00022723"/>
    </source>
</evidence>
<dbReference type="GO" id="GO:0000981">
    <property type="term" value="F:DNA-binding transcription factor activity, RNA polymerase II-specific"/>
    <property type="evidence" value="ECO:0007669"/>
    <property type="project" value="InterPro"/>
</dbReference>
<dbReference type="SUPFAM" id="SSF57701">
    <property type="entry name" value="Zn2/Cys6 DNA-binding domain"/>
    <property type="match status" value="1"/>
</dbReference>
<dbReference type="HOGENOM" id="CLU_007426_4_1_1"/>
<dbReference type="Gene3D" id="4.10.240.10">
    <property type="entry name" value="Zn(2)-C6 fungal-type DNA-binding domain"/>
    <property type="match status" value="1"/>
</dbReference>
<dbReference type="PANTHER" id="PTHR31001:SF49">
    <property type="entry name" value="ZN(II)2CYS6 TRANSCRIPTION FACTOR (EUROFUNG)"/>
    <property type="match status" value="1"/>
</dbReference>
<keyword evidence="10" id="KW-1185">Reference proteome</keyword>
<dbReference type="GO" id="GO:0008270">
    <property type="term" value="F:zinc ion binding"/>
    <property type="evidence" value="ECO:0007669"/>
    <property type="project" value="InterPro"/>
</dbReference>
<dbReference type="Proteomes" id="UP000030752">
    <property type="component" value="Unassembled WGS sequence"/>
</dbReference>
<feature type="region of interest" description="Disordered" evidence="7">
    <location>
        <begin position="102"/>
        <end position="137"/>
    </location>
</feature>
<evidence type="ECO:0000256" key="4">
    <source>
        <dbReference type="ARBA" id="ARBA00023125"/>
    </source>
</evidence>
<accession>W2RTC9</accession>
<feature type="compositionally biased region" description="Low complexity" evidence="7">
    <location>
        <begin position="813"/>
        <end position="827"/>
    </location>
</feature>
<reference evidence="9 10" key="1">
    <citation type="submission" date="2013-03" db="EMBL/GenBank/DDBJ databases">
        <title>The Genome Sequence of Phialophora europaea CBS 101466.</title>
        <authorList>
            <consortium name="The Broad Institute Genomics Platform"/>
            <person name="Cuomo C."/>
            <person name="de Hoog S."/>
            <person name="Gorbushina A."/>
            <person name="Walker B."/>
            <person name="Young S.K."/>
            <person name="Zeng Q."/>
            <person name="Gargeya S."/>
            <person name="Fitzgerald M."/>
            <person name="Haas B."/>
            <person name="Abouelleil A."/>
            <person name="Allen A.W."/>
            <person name="Alvarado L."/>
            <person name="Arachchi H.M."/>
            <person name="Berlin A.M."/>
            <person name="Chapman S.B."/>
            <person name="Gainer-Dewar J."/>
            <person name="Goldberg J."/>
            <person name="Griggs A."/>
            <person name="Gujja S."/>
            <person name="Hansen M."/>
            <person name="Howarth C."/>
            <person name="Imamovic A."/>
            <person name="Ireland A."/>
            <person name="Larimer J."/>
            <person name="McCowan C."/>
            <person name="Murphy C."/>
            <person name="Pearson M."/>
            <person name="Poon T.W."/>
            <person name="Priest M."/>
            <person name="Roberts A."/>
            <person name="Saif S."/>
            <person name="Shea T."/>
            <person name="Sisk P."/>
            <person name="Sykes S."/>
            <person name="Wortman J."/>
            <person name="Nusbaum C."/>
            <person name="Birren B."/>
        </authorList>
    </citation>
    <scope>NUCLEOTIDE SEQUENCE [LARGE SCALE GENOMIC DNA]</scope>
    <source>
        <strain evidence="9 10">CBS 101466</strain>
    </source>
</reference>
<feature type="domain" description="Zn(2)-C6 fungal-type" evidence="8">
    <location>
        <begin position="36"/>
        <end position="67"/>
    </location>
</feature>
<protein>
    <recommendedName>
        <fullName evidence="8">Zn(2)-C6 fungal-type domain-containing protein</fullName>
    </recommendedName>
</protein>
<dbReference type="GO" id="GO:0005634">
    <property type="term" value="C:nucleus"/>
    <property type="evidence" value="ECO:0007669"/>
    <property type="project" value="UniProtKB-SubCell"/>
</dbReference>
<dbReference type="PANTHER" id="PTHR31001">
    <property type="entry name" value="UNCHARACTERIZED TRANSCRIPTIONAL REGULATORY PROTEIN"/>
    <property type="match status" value="1"/>
</dbReference>
<feature type="compositionally biased region" description="Low complexity" evidence="7">
    <location>
        <begin position="880"/>
        <end position="904"/>
    </location>
</feature>
<feature type="compositionally biased region" description="Low complexity" evidence="7">
    <location>
        <begin position="664"/>
        <end position="687"/>
    </location>
</feature>
<dbReference type="eggNOG" id="ENOG502SHVI">
    <property type="taxonomic scope" value="Eukaryota"/>
</dbReference>
<dbReference type="InterPro" id="IPR050613">
    <property type="entry name" value="Sec_Metabolite_Reg"/>
</dbReference>
<evidence type="ECO:0000259" key="8">
    <source>
        <dbReference type="PROSITE" id="PS50048"/>
    </source>
</evidence>
<evidence type="ECO:0000313" key="9">
    <source>
        <dbReference type="EMBL" id="ETN39712.1"/>
    </source>
</evidence>
<feature type="compositionally biased region" description="Pro residues" evidence="7">
    <location>
        <begin position="835"/>
        <end position="848"/>
    </location>
</feature>